<organism evidence="8 9">
    <name type="scientific">Eucalyptus globulus</name>
    <name type="common">Tasmanian blue gum</name>
    <dbReference type="NCBI Taxonomy" id="34317"/>
    <lineage>
        <taxon>Eukaryota</taxon>
        <taxon>Viridiplantae</taxon>
        <taxon>Streptophyta</taxon>
        <taxon>Embryophyta</taxon>
        <taxon>Tracheophyta</taxon>
        <taxon>Spermatophyta</taxon>
        <taxon>Magnoliopsida</taxon>
        <taxon>eudicotyledons</taxon>
        <taxon>Gunneridae</taxon>
        <taxon>Pentapetalae</taxon>
        <taxon>rosids</taxon>
        <taxon>malvids</taxon>
        <taxon>Myrtales</taxon>
        <taxon>Myrtaceae</taxon>
        <taxon>Myrtoideae</taxon>
        <taxon>Eucalypteae</taxon>
        <taxon>Eucalyptus</taxon>
    </lineage>
</organism>
<comment type="subcellular location">
    <subcellularLocation>
        <location evidence="1">Nucleus</location>
    </subcellularLocation>
</comment>
<keyword evidence="5" id="KW-0539">Nucleus</keyword>
<gene>
    <name evidence="8" type="ORF">ACJRO7_027155</name>
</gene>
<keyword evidence="2" id="KW-0805">Transcription regulation</keyword>
<evidence type="ECO:0000256" key="1">
    <source>
        <dbReference type="ARBA" id="ARBA00004123"/>
    </source>
</evidence>
<dbReference type="EMBL" id="JBJKBG010000007">
    <property type="protein sequence ID" value="KAL3730106.1"/>
    <property type="molecule type" value="Genomic_DNA"/>
</dbReference>
<dbReference type="AlphaFoldDB" id="A0ABD3K0H1"/>
<dbReference type="Proteomes" id="UP001634007">
    <property type="component" value="Unassembled WGS sequence"/>
</dbReference>
<reference evidence="8 9" key="1">
    <citation type="submission" date="2024-11" db="EMBL/GenBank/DDBJ databases">
        <title>Chromosome-level genome assembly of Eucalyptus globulus Labill. provides insights into its genome evolution.</title>
        <authorList>
            <person name="Li X."/>
        </authorList>
    </citation>
    <scope>NUCLEOTIDE SEQUENCE [LARGE SCALE GENOMIC DNA]</scope>
    <source>
        <strain evidence="8">CL2024</strain>
        <tissue evidence="8">Fresh tender leaves</tissue>
    </source>
</reference>
<evidence type="ECO:0000256" key="6">
    <source>
        <dbReference type="SAM" id="MobiDB-lite"/>
    </source>
</evidence>
<accession>A0ABD3K0H1</accession>
<dbReference type="InterPro" id="IPR003441">
    <property type="entry name" value="NAC-dom"/>
</dbReference>
<keyword evidence="3" id="KW-0238">DNA-binding</keyword>
<protein>
    <recommendedName>
        <fullName evidence="7">NAC domain-containing protein</fullName>
    </recommendedName>
</protein>
<evidence type="ECO:0000256" key="2">
    <source>
        <dbReference type="ARBA" id="ARBA00023015"/>
    </source>
</evidence>
<evidence type="ECO:0000313" key="8">
    <source>
        <dbReference type="EMBL" id="KAL3730106.1"/>
    </source>
</evidence>
<keyword evidence="9" id="KW-1185">Reference proteome</keyword>
<sequence>MAESTEAWPVGLRFKPTENELISHHLTKKLKGEMETICVIPELYIYNWEPPELFARYKELSSIPSDGSECFFFCPRGRKRKRKTECGFWKETYSKRVIQAPDTGEEIGLRRGLVYHKGRQRNSQRTNLGMTEYHLNSNVSDSEISDPAAMVLCHIINRKSKKAKSPTAGASTDLSGPSNLNESQNEETQDISERASPGVTVEFPLNETSNLNFPGQNVPIPDQQPQTTKEQCLSHDIYEHDEPSDGYCSLPYSSSDYIDLGDLFNFDESIN</sequence>
<feature type="compositionally biased region" description="Polar residues" evidence="6">
    <location>
        <begin position="206"/>
        <end position="215"/>
    </location>
</feature>
<keyword evidence="4" id="KW-0804">Transcription</keyword>
<feature type="domain" description="NAC" evidence="7">
    <location>
        <begin position="8"/>
        <end position="158"/>
    </location>
</feature>
<evidence type="ECO:0000259" key="7">
    <source>
        <dbReference type="PROSITE" id="PS51005"/>
    </source>
</evidence>
<dbReference type="GO" id="GO:0005634">
    <property type="term" value="C:nucleus"/>
    <property type="evidence" value="ECO:0007669"/>
    <property type="project" value="UniProtKB-SubCell"/>
</dbReference>
<dbReference type="SUPFAM" id="SSF101941">
    <property type="entry name" value="NAC domain"/>
    <property type="match status" value="1"/>
</dbReference>
<evidence type="ECO:0000256" key="5">
    <source>
        <dbReference type="ARBA" id="ARBA00023242"/>
    </source>
</evidence>
<dbReference type="Gene3D" id="2.170.150.80">
    <property type="entry name" value="NAC domain"/>
    <property type="match status" value="1"/>
</dbReference>
<feature type="compositionally biased region" description="Polar residues" evidence="6">
    <location>
        <begin position="168"/>
        <end position="183"/>
    </location>
</feature>
<comment type="caution">
    <text evidence="8">The sequence shown here is derived from an EMBL/GenBank/DDBJ whole genome shotgun (WGS) entry which is preliminary data.</text>
</comment>
<evidence type="ECO:0000256" key="4">
    <source>
        <dbReference type="ARBA" id="ARBA00023163"/>
    </source>
</evidence>
<evidence type="ECO:0000313" key="9">
    <source>
        <dbReference type="Proteomes" id="UP001634007"/>
    </source>
</evidence>
<dbReference type="GO" id="GO:0003677">
    <property type="term" value="F:DNA binding"/>
    <property type="evidence" value="ECO:0007669"/>
    <property type="project" value="UniProtKB-KW"/>
</dbReference>
<evidence type="ECO:0000256" key="3">
    <source>
        <dbReference type="ARBA" id="ARBA00023125"/>
    </source>
</evidence>
<proteinExistence type="predicted"/>
<dbReference type="Pfam" id="PF02365">
    <property type="entry name" value="NAM"/>
    <property type="match status" value="1"/>
</dbReference>
<feature type="region of interest" description="Disordered" evidence="6">
    <location>
        <begin position="162"/>
        <end position="225"/>
    </location>
</feature>
<dbReference type="PROSITE" id="PS51005">
    <property type="entry name" value="NAC"/>
    <property type="match status" value="1"/>
</dbReference>
<dbReference type="InterPro" id="IPR036093">
    <property type="entry name" value="NAC_dom_sf"/>
</dbReference>
<dbReference type="PANTHER" id="PTHR31989">
    <property type="entry name" value="NAC DOMAIN-CONTAINING PROTEIN 82-RELATED"/>
    <property type="match status" value="1"/>
</dbReference>
<name>A0ABD3K0H1_EUCGL</name>